<evidence type="ECO:0000256" key="1">
    <source>
        <dbReference type="SAM" id="Phobius"/>
    </source>
</evidence>
<gene>
    <name evidence="2" type="ORF">J3P46_23090</name>
</gene>
<keyword evidence="1" id="KW-0472">Membrane</keyword>
<dbReference type="Proteomes" id="UP000662821">
    <property type="component" value="Chromosome"/>
</dbReference>
<evidence type="ECO:0000313" key="2">
    <source>
        <dbReference type="EMBL" id="QSX99353.1"/>
    </source>
</evidence>
<reference evidence="2 3" key="1">
    <citation type="submission" date="2021-03" db="EMBL/GenBank/DDBJ databases">
        <title>Draft genome sequence of Janthinobacterium sp. strain PLB02 isolated from infected primmorphs (Lubomirskia baicalensis).</title>
        <authorList>
            <person name="Chernogor L.I."/>
            <person name="Belikov S.I."/>
            <person name="Petrushin I.S."/>
        </authorList>
    </citation>
    <scope>NUCLEOTIDE SEQUENCE [LARGE SCALE GENOMIC DNA]</scope>
    <source>
        <strain evidence="2 3">PLB02</strain>
    </source>
</reference>
<dbReference type="Pfam" id="PF04964">
    <property type="entry name" value="Flp_Fap"/>
    <property type="match status" value="1"/>
</dbReference>
<keyword evidence="1" id="KW-0812">Transmembrane</keyword>
<dbReference type="AlphaFoldDB" id="A0AAJ4MYJ3"/>
<dbReference type="InterPro" id="IPR007047">
    <property type="entry name" value="Flp_Fap"/>
</dbReference>
<feature type="transmembrane region" description="Helical" evidence="1">
    <location>
        <begin position="20"/>
        <end position="38"/>
    </location>
</feature>
<organism evidence="2 3">
    <name type="scientific">Janthinobacterium lividum</name>
    <dbReference type="NCBI Taxonomy" id="29581"/>
    <lineage>
        <taxon>Bacteria</taxon>
        <taxon>Pseudomonadati</taxon>
        <taxon>Pseudomonadota</taxon>
        <taxon>Betaproteobacteria</taxon>
        <taxon>Burkholderiales</taxon>
        <taxon>Oxalobacteraceae</taxon>
        <taxon>Janthinobacterium</taxon>
    </lineage>
</organism>
<sequence>MVKSFFSRLSDESAVTAIEYALLAGLIAAVLVVTITLLGDQVKLLFVYVKDQVVLALS</sequence>
<protein>
    <submittedName>
        <fullName evidence="2">Flp family type IVb pilin</fullName>
    </submittedName>
</protein>
<keyword evidence="1" id="KW-1133">Transmembrane helix</keyword>
<dbReference type="EMBL" id="CP071520">
    <property type="protein sequence ID" value="QSX99353.1"/>
    <property type="molecule type" value="Genomic_DNA"/>
</dbReference>
<proteinExistence type="predicted"/>
<accession>A0AAJ4MYJ3</accession>
<name>A0AAJ4MYJ3_9BURK</name>
<evidence type="ECO:0000313" key="3">
    <source>
        <dbReference type="Proteomes" id="UP000662821"/>
    </source>
</evidence>